<dbReference type="InterPro" id="IPR005455">
    <property type="entry name" value="PFN_euk"/>
</dbReference>
<protein>
    <recommendedName>
        <fullName evidence="9">Profilin</fullName>
    </recommendedName>
</protein>
<comment type="subcellular location">
    <subcellularLocation>
        <location evidence="1">Cytoplasm</location>
    </subcellularLocation>
</comment>
<dbReference type="InterPro" id="IPR036140">
    <property type="entry name" value="PFN_sf"/>
</dbReference>
<evidence type="ECO:0000256" key="6">
    <source>
        <dbReference type="ARBA" id="ARBA00022871"/>
    </source>
</evidence>
<proteinExistence type="inferred from homology"/>
<dbReference type="SMART" id="SM00392">
    <property type="entry name" value="PROF"/>
    <property type="match status" value="1"/>
</dbReference>
<evidence type="ECO:0000256" key="7">
    <source>
        <dbReference type="ARBA" id="ARBA00023121"/>
    </source>
</evidence>
<dbReference type="Pfam" id="PF00235">
    <property type="entry name" value="Profilin"/>
    <property type="match status" value="1"/>
</dbReference>
<gene>
    <name evidence="10" type="ORF">XELAEV_18030136mg</name>
</gene>
<evidence type="ECO:0000256" key="3">
    <source>
        <dbReference type="ARBA" id="ARBA00022473"/>
    </source>
</evidence>
<sequence length="172" mass="19156">MNQIQNLLYDSLIKTQHVEAAALIRIKEGVVFPSPPRFQVQAQTIKTIVDAFKNTSAIRKEGLQFWDKTYQCVRADKNSIYAKCDEGGLVLVKTKSNILLATYREGMYPSVCVEAAEKLVLSNTENIPLMGQFRKLQGTGLQDIRRNSSAPPPLAIPVSKYKNQTAVKGSKL</sequence>
<evidence type="ECO:0000256" key="4">
    <source>
        <dbReference type="ARBA" id="ARBA00022490"/>
    </source>
</evidence>
<evidence type="ECO:0000256" key="1">
    <source>
        <dbReference type="ARBA" id="ARBA00004496"/>
    </source>
</evidence>
<dbReference type="GO" id="GO:0005938">
    <property type="term" value="C:cell cortex"/>
    <property type="evidence" value="ECO:0007669"/>
    <property type="project" value="TreeGrafter"/>
</dbReference>
<comment type="function">
    <text evidence="8">Involved in male fertility. Required for manchette development and acrosome biogenesis during spermiogenesis. Binds in vitro to phospholipids, including phosphatidylinositol 3-phosphate (PtdIns(3)P), phosphatidylinositol 4,5-bisphosphate (PtdIns(4,5)P2), phosphatidylinositol 4-phosphate (PtdIns(4)P) and phosphatidic acid (PA). Contrary to other profilin family members, does not bind to actin in vitro.</text>
</comment>
<comment type="similarity">
    <text evidence="2 9">Belongs to the profilin family.</text>
</comment>
<evidence type="ECO:0000313" key="11">
    <source>
        <dbReference type="Proteomes" id="UP000694892"/>
    </source>
</evidence>
<dbReference type="GO" id="GO:0030154">
    <property type="term" value="P:cell differentiation"/>
    <property type="evidence" value="ECO:0007669"/>
    <property type="project" value="UniProtKB-KW"/>
</dbReference>
<keyword evidence="3" id="KW-0217">Developmental protein</keyword>
<accession>A0A974HIE7</accession>
<keyword evidence="4" id="KW-0963">Cytoplasm</keyword>
<dbReference type="Gene3D" id="3.30.450.30">
    <property type="entry name" value="Dynein light chain 2a, cytoplasmic"/>
    <property type="match status" value="1"/>
</dbReference>
<keyword evidence="7" id="KW-0446">Lipid-binding</keyword>
<dbReference type="SUPFAM" id="SSF55770">
    <property type="entry name" value="Profilin (actin-binding protein)"/>
    <property type="match status" value="1"/>
</dbReference>
<keyword evidence="5" id="KW-0221">Differentiation</keyword>
<organism evidence="10 11">
    <name type="scientific">Xenopus laevis</name>
    <name type="common">African clawed frog</name>
    <dbReference type="NCBI Taxonomy" id="8355"/>
    <lineage>
        <taxon>Eukaryota</taxon>
        <taxon>Metazoa</taxon>
        <taxon>Chordata</taxon>
        <taxon>Craniata</taxon>
        <taxon>Vertebrata</taxon>
        <taxon>Euteleostomi</taxon>
        <taxon>Amphibia</taxon>
        <taxon>Batrachia</taxon>
        <taxon>Anura</taxon>
        <taxon>Pipoidea</taxon>
        <taxon>Pipidae</taxon>
        <taxon>Xenopodinae</taxon>
        <taxon>Xenopus</taxon>
        <taxon>Xenopus</taxon>
    </lineage>
</organism>
<dbReference type="AlphaFoldDB" id="A0A974HIE7"/>
<keyword evidence="9" id="KW-0009">Actin-binding</keyword>
<evidence type="ECO:0000256" key="9">
    <source>
        <dbReference type="RuleBase" id="RU003909"/>
    </source>
</evidence>
<name>A0A974HIE7_XENLA</name>
<dbReference type="GO" id="GO:0007283">
    <property type="term" value="P:spermatogenesis"/>
    <property type="evidence" value="ECO:0007669"/>
    <property type="project" value="UniProtKB-KW"/>
</dbReference>
<dbReference type="Proteomes" id="UP000694892">
    <property type="component" value="Chromosome 5S"/>
</dbReference>
<dbReference type="EMBL" id="CM004475">
    <property type="protein sequence ID" value="OCT79040.1"/>
    <property type="molecule type" value="Genomic_DNA"/>
</dbReference>
<evidence type="ECO:0000256" key="8">
    <source>
        <dbReference type="ARBA" id="ARBA00059169"/>
    </source>
</evidence>
<dbReference type="GO" id="GO:0008289">
    <property type="term" value="F:lipid binding"/>
    <property type="evidence" value="ECO:0007669"/>
    <property type="project" value="UniProtKB-KW"/>
</dbReference>
<dbReference type="PANTHER" id="PTHR11604">
    <property type="entry name" value="PROFILIN"/>
    <property type="match status" value="1"/>
</dbReference>
<evidence type="ECO:0000256" key="2">
    <source>
        <dbReference type="ARBA" id="ARBA00010058"/>
    </source>
</evidence>
<dbReference type="CDD" id="cd00148">
    <property type="entry name" value="PROF"/>
    <property type="match status" value="1"/>
</dbReference>
<keyword evidence="6" id="KW-0744">Spermatogenesis</keyword>
<dbReference type="GO" id="GO:0003785">
    <property type="term" value="F:actin monomer binding"/>
    <property type="evidence" value="ECO:0007669"/>
    <property type="project" value="TreeGrafter"/>
</dbReference>
<evidence type="ECO:0000313" key="10">
    <source>
        <dbReference type="EMBL" id="OCT79040.1"/>
    </source>
</evidence>
<dbReference type="PANTHER" id="PTHR11604:SF2">
    <property type="entry name" value="PROFILIN-4"/>
    <property type="match status" value="1"/>
</dbReference>
<dbReference type="InterPro" id="IPR048278">
    <property type="entry name" value="PFN"/>
</dbReference>
<dbReference type="FunFam" id="3.30.450.30:FF:000007">
    <property type="entry name" value="Profilin"/>
    <property type="match status" value="1"/>
</dbReference>
<reference evidence="11" key="1">
    <citation type="journal article" date="2016" name="Nature">
        <title>Genome evolution in the allotetraploid frog Xenopus laevis.</title>
        <authorList>
            <person name="Session A.M."/>
            <person name="Uno Y."/>
            <person name="Kwon T."/>
            <person name="Chapman J.A."/>
            <person name="Toyoda A."/>
            <person name="Takahashi S."/>
            <person name="Fukui A."/>
            <person name="Hikosaka A."/>
            <person name="Suzuki A."/>
            <person name="Kondo M."/>
            <person name="van Heeringen S.J."/>
            <person name="Quigley I."/>
            <person name="Heinz S."/>
            <person name="Ogino H."/>
            <person name="Ochi H."/>
            <person name="Hellsten U."/>
            <person name="Lyons J.B."/>
            <person name="Simakov O."/>
            <person name="Putnam N."/>
            <person name="Stites J."/>
            <person name="Kuroki Y."/>
            <person name="Tanaka T."/>
            <person name="Michiue T."/>
            <person name="Watanabe M."/>
            <person name="Bogdanovic O."/>
            <person name="Lister R."/>
            <person name="Georgiou G."/>
            <person name="Paranjpe S.S."/>
            <person name="van Kruijsbergen I."/>
            <person name="Shu S."/>
            <person name="Carlson J."/>
            <person name="Kinoshita T."/>
            <person name="Ohta Y."/>
            <person name="Mawaribuchi S."/>
            <person name="Jenkins J."/>
            <person name="Grimwood J."/>
            <person name="Schmutz J."/>
            <person name="Mitros T."/>
            <person name="Mozaffari S.V."/>
            <person name="Suzuki Y."/>
            <person name="Haramoto Y."/>
            <person name="Yamamoto T.S."/>
            <person name="Takagi C."/>
            <person name="Heald R."/>
            <person name="Miller K."/>
            <person name="Haudenschild C."/>
            <person name="Kitzman J."/>
            <person name="Nakayama T."/>
            <person name="Izutsu Y."/>
            <person name="Robert J."/>
            <person name="Fortriede J."/>
            <person name="Burns K."/>
            <person name="Lotay V."/>
            <person name="Karimi K."/>
            <person name="Yasuoka Y."/>
            <person name="Dichmann D.S."/>
            <person name="Flajnik M.F."/>
            <person name="Houston D.W."/>
            <person name="Shendure J."/>
            <person name="DuPasquier L."/>
            <person name="Vize P.D."/>
            <person name="Zorn A.M."/>
            <person name="Ito M."/>
            <person name="Marcotte E.M."/>
            <person name="Wallingford J.B."/>
            <person name="Ito Y."/>
            <person name="Asashima M."/>
            <person name="Ueno N."/>
            <person name="Matsuda Y."/>
            <person name="Veenstra G.J."/>
            <person name="Fujiyama A."/>
            <person name="Harland R.M."/>
            <person name="Taira M."/>
            <person name="Rokhsar D.S."/>
        </authorList>
    </citation>
    <scope>NUCLEOTIDE SEQUENCE [LARGE SCALE GENOMIC DNA]</scope>
    <source>
        <strain evidence="11">J</strain>
    </source>
</reference>
<evidence type="ECO:0000256" key="5">
    <source>
        <dbReference type="ARBA" id="ARBA00022782"/>
    </source>
</evidence>
<dbReference type="OMA" id="QGQKFML"/>